<feature type="domain" description="Metalloenzyme" evidence="8">
    <location>
        <begin position="5"/>
        <end position="379"/>
    </location>
</feature>
<keyword evidence="3 6" id="KW-0479">Metal-binding</keyword>
<proteinExistence type="inferred from homology"/>
<sequence length="393" mass="43513">MNFNRIIIIVMDSVGAGDSRDAAAFGDAGADTLGHIDATVPGGLNIPHMRSMGMGEIANIHPDTSIEVVGSYGKMQEKAAGKDTTSGHWEFMGNPLAQPFPTFAHAFPPDLVKTFQEKTGYGYLGNEIASGTEIIERLGREHFRTGKPIIYTSADSVFQIAAHNDVIPLQELYRICEITRHEVCVGPYEVGRIIARPFIGTQGNFIRTGDRRDYSRLPKRKMVFSYLKEAGYMVIGVGKIGDIYAHVDLTESHHTANNTEDMIVLTEQLHKHRQEKGLLMANFVDFDSQFGHRRNTIGYAKALEDFDGDLGPFMAQLQEDELLMITADHGNDPTWPGSDHTREQVPLLVYSPGLRQAVHLGVRETYADLGQTVMENFGLTGLEKGTSFLTQLK</sequence>
<dbReference type="GO" id="GO:0008973">
    <property type="term" value="F:phosphopentomutase activity"/>
    <property type="evidence" value="ECO:0007669"/>
    <property type="project" value="UniProtKB-UniRule"/>
</dbReference>
<evidence type="ECO:0000256" key="3">
    <source>
        <dbReference type="ARBA" id="ARBA00022723"/>
    </source>
</evidence>
<dbReference type="RefSeq" id="WP_062485513.1">
    <property type="nucleotide sequence ID" value="NZ_KQ960941.1"/>
</dbReference>
<evidence type="ECO:0000259" key="8">
    <source>
        <dbReference type="Pfam" id="PF01676"/>
    </source>
</evidence>
<evidence type="ECO:0000256" key="4">
    <source>
        <dbReference type="ARBA" id="ARBA00023211"/>
    </source>
</evidence>
<feature type="binding site" evidence="6">
    <location>
        <position position="292"/>
    </location>
    <ligand>
        <name>Mn(2+)</name>
        <dbReference type="ChEBI" id="CHEBI:29035"/>
        <label>2</label>
    </ligand>
</feature>
<dbReference type="GO" id="GO:0000287">
    <property type="term" value="F:magnesium ion binding"/>
    <property type="evidence" value="ECO:0007669"/>
    <property type="project" value="UniProtKB-UniRule"/>
</dbReference>
<feature type="binding site" evidence="6">
    <location>
        <position position="329"/>
    </location>
    <ligand>
        <name>Mn(2+)</name>
        <dbReference type="ChEBI" id="CHEBI:29035"/>
        <label>1</label>
    </ligand>
</feature>
<dbReference type="InterPro" id="IPR024052">
    <property type="entry name" value="Phosphopentomutase_DeoB_cap_sf"/>
</dbReference>
<dbReference type="PIRSF" id="PIRSF001491">
    <property type="entry name" value="Ppentomutase"/>
    <property type="match status" value="1"/>
</dbReference>
<evidence type="ECO:0000313" key="9">
    <source>
        <dbReference type="EMBL" id="KXB91567.1"/>
    </source>
</evidence>
<comment type="function">
    <text evidence="6">Isomerase that catalyzes the conversion of deoxy-ribose 1-phosphate (dRib-1-P) and ribose 1-phosphate (Rib-1-P) to deoxy-ribose 5-phosphate (dRib-5-P) and ribose 5-phosphate (Rib-5-P), respectively.</text>
</comment>
<dbReference type="SUPFAM" id="SSF143856">
    <property type="entry name" value="DeoB insert domain-like"/>
    <property type="match status" value="1"/>
</dbReference>
<dbReference type="PATRIC" id="fig|1588748.3.peg.753"/>
<feature type="binding site" evidence="6">
    <location>
        <position position="328"/>
    </location>
    <ligand>
        <name>Mn(2+)</name>
        <dbReference type="ChEBI" id="CHEBI:29035"/>
        <label>1</label>
    </ligand>
</feature>
<keyword evidence="4 6" id="KW-0464">Manganese</keyword>
<keyword evidence="5 6" id="KW-0413">Isomerase</keyword>
<dbReference type="PANTHER" id="PTHR21110">
    <property type="entry name" value="PHOSPHOPENTOMUTASE"/>
    <property type="match status" value="1"/>
</dbReference>
<organism evidence="9 10">
    <name type="scientific">Megasphaera hutchinsoni</name>
    <dbReference type="NCBI Taxonomy" id="1588748"/>
    <lineage>
        <taxon>Bacteria</taxon>
        <taxon>Bacillati</taxon>
        <taxon>Bacillota</taxon>
        <taxon>Negativicutes</taxon>
        <taxon>Veillonellales</taxon>
        <taxon>Veillonellaceae</taxon>
        <taxon>Megasphaera</taxon>
    </lineage>
</organism>
<evidence type="ECO:0000313" key="10">
    <source>
        <dbReference type="Proteomes" id="UP000070160"/>
    </source>
</evidence>
<feature type="binding site" evidence="6">
    <location>
        <position position="287"/>
    </location>
    <ligand>
        <name>Mn(2+)</name>
        <dbReference type="ChEBI" id="CHEBI:29035"/>
        <label>2</label>
    </ligand>
</feature>
<dbReference type="CDD" id="cd16009">
    <property type="entry name" value="PPM"/>
    <property type="match status" value="1"/>
</dbReference>
<dbReference type="InterPro" id="IPR006124">
    <property type="entry name" value="Metalloenzyme"/>
</dbReference>
<evidence type="ECO:0000256" key="7">
    <source>
        <dbReference type="NCBIfam" id="TIGR01696"/>
    </source>
</evidence>
<dbReference type="GO" id="GO:0006018">
    <property type="term" value="P:2-deoxyribose 1-phosphate catabolic process"/>
    <property type="evidence" value="ECO:0007669"/>
    <property type="project" value="UniProtKB-UniRule"/>
</dbReference>
<comment type="catalytic activity">
    <reaction evidence="6">
        <text>alpha-D-ribose 1-phosphate = D-ribose 5-phosphate</text>
        <dbReference type="Rhea" id="RHEA:18793"/>
        <dbReference type="ChEBI" id="CHEBI:57720"/>
        <dbReference type="ChEBI" id="CHEBI:78346"/>
        <dbReference type="EC" id="5.4.2.7"/>
    </reaction>
</comment>
<dbReference type="Gene3D" id="3.30.70.1250">
    <property type="entry name" value="Phosphopentomutase"/>
    <property type="match status" value="1"/>
</dbReference>
<dbReference type="Pfam" id="PF01676">
    <property type="entry name" value="Metalloenzyme"/>
    <property type="match status" value="1"/>
</dbReference>
<comment type="similarity">
    <text evidence="1 6">Belongs to the phosphopentomutase family.</text>
</comment>
<dbReference type="GO" id="GO:0030145">
    <property type="term" value="F:manganese ion binding"/>
    <property type="evidence" value="ECO:0007669"/>
    <property type="project" value="UniProtKB-UniRule"/>
</dbReference>
<evidence type="ECO:0000256" key="6">
    <source>
        <dbReference type="HAMAP-Rule" id="MF_00740"/>
    </source>
</evidence>
<comment type="subcellular location">
    <subcellularLocation>
        <location evidence="6">Cytoplasm</location>
    </subcellularLocation>
</comment>
<dbReference type="NCBIfam" id="NF003766">
    <property type="entry name" value="PRK05362.1"/>
    <property type="match status" value="1"/>
</dbReference>
<dbReference type="Proteomes" id="UP000070160">
    <property type="component" value="Unassembled WGS sequence"/>
</dbReference>
<feature type="binding site" evidence="6">
    <location>
        <position position="340"/>
    </location>
    <ligand>
        <name>Mn(2+)</name>
        <dbReference type="ChEBI" id="CHEBI:29035"/>
        <label>2</label>
    </ligand>
</feature>
<name>A0A134CHJ5_9FIRM</name>
<feature type="binding site" evidence="6">
    <location>
        <position position="12"/>
    </location>
    <ligand>
        <name>Mn(2+)</name>
        <dbReference type="ChEBI" id="CHEBI:29035"/>
        <label>1</label>
    </ligand>
</feature>
<dbReference type="EC" id="5.4.2.7" evidence="6 7"/>
<comment type="cofactor">
    <cofactor evidence="6">
        <name>Mn(2+)</name>
        <dbReference type="ChEBI" id="CHEBI:29035"/>
    </cofactor>
    <text evidence="6">Binds 2 manganese ions.</text>
</comment>
<dbReference type="InterPro" id="IPR010045">
    <property type="entry name" value="DeoB"/>
</dbReference>
<comment type="caution">
    <text evidence="9">The sequence shown here is derived from an EMBL/GenBank/DDBJ whole genome shotgun (WGS) entry which is preliminary data.</text>
</comment>
<dbReference type="HAMAP" id="MF_00740">
    <property type="entry name" value="Phosphopentomut"/>
    <property type="match status" value="1"/>
</dbReference>
<comment type="catalytic activity">
    <reaction evidence="6">
        <text>2-deoxy-alpha-D-ribose 1-phosphate = 2-deoxy-D-ribose 5-phosphate</text>
        <dbReference type="Rhea" id="RHEA:27658"/>
        <dbReference type="ChEBI" id="CHEBI:57259"/>
        <dbReference type="ChEBI" id="CHEBI:62877"/>
        <dbReference type="EC" id="5.4.2.7"/>
    </reaction>
</comment>
<dbReference type="GO" id="GO:0005829">
    <property type="term" value="C:cytosol"/>
    <property type="evidence" value="ECO:0007669"/>
    <property type="project" value="TreeGrafter"/>
</dbReference>
<dbReference type="Gene3D" id="3.40.720.10">
    <property type="entry name" value="Alkaline Phosphatase, subunit A"/>
    <property type="match status" value="1"/>
</dbReference>
<dbReference type="GO" id="GO:0043094">
    <property type="term" value="P:metabolic compound salvage"/>
    <property type="evidence" value="ECO:0007669"/>
    <property type="project" value="UniProtKB-UniRule"/>
</dbReference>
<evidence type="ECO:0000256" key="2">
    <source>
        <dbReference type="ARBA" id="ARBA00022490"/>
    </source>
</evidence>
<reference evidence="10" key="1">
    <citation type="submission" date="2016-01" db="EMBL/GenBank/DDBJ databases">
        <authorList>
            <person name="Mitreva M."/>
            <person name="Pepin K.H."/>
            <person name="Mihindukulasuriya K.A."/>
            <person name="Fulton R."/>
            <person name="Fronick C."/>
            <person name="O'Laughlin M."/>
            <person name="Miner T."/>
            <person name="Herter B."/>
            <person name="Rosa B.A."/>
            <person name="Cordes M."/>
            <person name="Tomlinson C."/>
            <person name="Wollam A."/>
            <person name="Palsikar V.B."/>
            <person name="Mardis E.R."/>
            <person name="Wilson R.K."/>
        </authorList>
    </citation>
    <scope>NUCLEOTIDE SEQUENCE [LARGE SCALE GENOMIC DNA]</scope>
    <source>
        <strain evidence="10">KA00182</strain>
    </source>
</reference>
<accession>A0A134CHJ5</accession>
<evidence type="ECO:0000256" key="5">
    <source>
        <dbReference type="ARBA" id="ARBA00023235"/>
    </source>
</evidence>
<dbReference type="GO" id="GO:0009117">
    <property type="term" value="P:nucleotide metabolic process"/>
    <property type="evidence" value="ECO:0007669"/>
    <property type="project" value="UniProtKB-UniRule"/>
</dbReference>
<dbReference type="EMBL" id="LSDT01000029">
    <property type="protein sequence ID" value="KXB91567.1"/>
    <property type="molecule type" value="Genomic_DNA"/>
</dbReference>
<dbReference type="PANTHER" id="PTHR21110:SF0">
    <property type="entry name" value="PHOSPHOPENTOMUTASE"/>
    <property type="match status" value="1"/>
</dbReference>
<dbReference type="STRING" id="1588748.HMPREF3182_00789"/>
<dbReference type="InterPro" id="IPR017850">
    <property type="entry name" value="Alkaline_phosphatase_core_sf"/>
</dbReference>
<dbReference type="UniPathway" id="UPA00087">
    <property type="reaction ID" value="UER00173"/>
</dbReference>
<protein>
    <recommendedName>
        <fullName evidence="6 7">Phosphopentomutase</fullName>
        <ecNumber evidence="6 7">5.4.2.7</ecNumber>
    </recommendedName>
    <alternativeName>
        <fullName evidence="6">Phosphodeoxyribomutase</fullName>
    </alternativeName>
</protein>
<dbReference type="GO" id="GO:0006015">
    <property type="term" value="P:5-phosphoribose 1-diphosphate biosynthetic process"/>
    <property type="evidence" value="ECO:0007669"/>
    <property type="project" value="UniProtKB-UniPathway"/>
</dbReference>
<keyword evidence="2 6" id="KW-0963">Cytoplasm</keyword>
<gene>
    <name evidence="6" type="primary">deoB</name>
    <name evidence="9" type="ORF">HMPREF3182_00789</name>
</gene>
<evidence type="ECO:0000256" key="1">
    <source>
        <dbReference type="ARBA" id="ARBA00010373"/>
    </source>
</evidence>
<dbReference type="NCBIfam" id="TIGR01696">
    <property type="entry name" value="deoB"/>
    <property type="match status" value="1"/>
</dbReference>
<dbReference type="SUPFAM" id="SSF53649">
    <property type="entry name" value="Alkaline phosphatase-like"/>
    <property type="match status" value="1"/>
</dbReference>
<dbReference type="AlphaFoldDB" id="A0A134CHJ5"/>
<dbReference type="FunFam" id="3.30.70.1250:FF:000001">
    <property type="entry name" value="Phosphopentomutase"/>
    <property type="match status" value="1"/>
</dbReference>
<keyword evidence="10" id="KW-1185">Reference proteome</keyword>
<comment type="pathway">
    <text evidence="6">Carbohydrate degradation; 2-deoxy-D-ribose 1-phosphate degradation; D-glyceraldehyde 3-phosphate and acetaldehyde from 2-deoxy-alpha-D-ribose 1-phosphate: step 1/2.</text>
</comment>